<dbReference type="OrthoDB" id="5525680at2759"/>
<dbReference type="PANTHER" id="PTHR34187">
    <property type="entry name" value="FGR18P"/>
    <property type="match status" value="1"/>
</dbReference>
<gene>
    <name evidence="7" type="ORF">T310_6651</name>
</gene>
<dbReference type="PANTHER" id="PTHR34187:SF3">
    <property type="entry name" value="DUF DOMAIN PROTEIN (AFU_ORTHOLOGUE AFUA_6G11150)"/>
    <property type="match status" value="1"/>
</dbReference>
<comment type="caution">
    <text evidence="7">The sequence shown here is derived from an EMBL/GenBank/DDBJ whole genome shotgun (WGS) entry which is preliminary data.</text>
</comment>
<comment type="subcellular location">
    <subcellularLocation>
        <location evidence="1">Endomembrane system</location>
        <topology evidence="1">Multi-pass membrane protein</topology>
    </subcellularLocation>
</comment>
<evidence type="ECO:0000259" key="6">
    <source>
        <dbReference type="Pfam" id="PF02656"/>
    </source>
</evidence>
<evidence type="ECO:0000313" key="8">
    <source>
        <dbReference type="Proteomes" id="UP000053958"/>
    </source>
</evidence>
<evidence type="ECO:0000256" key="1">
    <source>
        <dbReference type="ARBA" id="ARBA00004127"/>
    </source>
</evidence>
<feature type="domain" description="DUF202" evidence="6">
    <location>
        <begin position="60"/>
        <end position="131"/>
    </location>
</feature>
<feature type="transmembrane region" description="Helical" evidence="5">
    <location>
        <begin position="147"/>
        <end position="166"/>
    </location>
</feature>
<proteinExistence type="predicted"/>
<dbReference type="AlphaFoldDB" id="A0A0F4YMB3"/>
<dbReference type="EMBL" id="LASV01000355">
    <property type="protein sequence ID" value="KKA19369.1"/>
    <property type="molecule type" value="Genomic_DNA"/>
</dbReference>
<organism evidence="7 8">
    <name type="scientific">Rasamsonia emersonii (strain ATCC 16479 / CBS 393.64 / IMI 116815)</name>
    <dbReference type="NCBI Taxonomy" id="1408163"/>
    <lineage>
        <taxon>Eukaryota</taxon>
        <taxon>Fungi</taxon>
        <taxon>Dikarya</taxon>
        <taxon>Ascomycota</taxon>
        <taxon>Pezizomycotina</taxon>
        <taxon>Eurotiomycetes</taxon>
        <taxon>Eurotiomycetidae</taxon>
        <taxon>Eurotiales</taxon>
        <taxon>Trichocomaceae</taxon>
        <taxon>Rasamsonia</taxon>
    </lineage>
</organism>
<dbReference type="InterPro" id="IPR052053">
    <property type="entry name" value="IM_YidH-like"/>
</dbReference>
<evidence type="ECO:0000256" key="4">
    <source>
        <dbReference type="ARBA" id="ARBA00023136"/>
    </source>
</evidence>
<evidence type="ECO:0000313" key="7">
    <source>
        <dbReference type="EMBL" id="KKA19369.1"/>
    </source>
</evidence>
<evidence type="ECO:0000256" key="2">
    <source>
        <dbReference type="ARBA" id="ARBA00022692"/>
    </source>
</evidence>
<feature type="transmembrane region" description="Helical" evidence="5">
    <location>
        <begin position="104"/>
        <end position="127"/>
    </location>
</feature>
<dbReference type="Pfam" id="PF02656">
    <property type="entry name" value="DUF202"/>
    <property type="match status" value="1"/>
</dbReference>
<evidence type="ECO:0000256" key="5">
    <source>
        <dbReference type="SAM" id="Phobius"/>
    </source>
</evidence>
<dbReference type="Proteomes" id="UP000053958">
    <property type="component" value="Unassembled WGS sequence"/>
</dbReference>
<dbReference type="InterPro" id="IPR003807">
    <property type="entry name" value="DUF202"/>
</dbReference>
<protein>
    <recommendedName>
        <fullName evidence="6">DUF202 domain-containing protein</fullName>
    </recommendedName>
</protein>
<evidence type="ECO:0000256" key="3">
    <source>
        <dbReference type="ARBA" id="ARBA00022989"/>
    </source>
</evidence>
<dbReference type="RefSeq" id="XP_013325981.1">
    <property type="nucleotide sequence ID" value="XM_013470527.1"/>
</dbReference>
<keyword evidence="3 5" id="KW-1133">Transmembrane helix</keyword>
<dbReference type="GO" id="GO:0012505">
    <property type="term" value="C:endomembrane system"/>
    <property type="evidence" value="ECO:0007669"/>
    <property type="project" value="UniProtKB-SubCell"/>
</dbReference>
<keyword evidence="4 5" id="KW-0472">Membrane</keyword>
<accession>A0A0F4YMB3</accession>
<keyword evidence="2 5" id="KW-0812">Transmembrane</keyword>
<dbReference type="GeneID" id="25318948"/>
<sequence>MSTLQPDDEGPLWRRFNPLVNPVNSRPVIVEDYPPDAGPLFLARPLLGALVLENSASDARDHLANERTFLSWLRLAIYLAIVSSAIVISFHLRTAPTETERRIALPLGIVLWCMSLACLVSGFSIYVKTVTMYSRKAALVQSGWKTQVVYTIIAIVIIGSCILFLSTNRRSFCTAKIPGAVDFQSQIRHITDVAGHHGRRAGYIEVHQDPVPVKLSCGIQTADTLVMVQLLAAGFEQERHGFGVGQGSKEILPDESLQFSILQHWQQHVGGVWSAQFQQMWHSYGARCENDLRSGRYCLLHTILRCEPDANNQDFTIFSLIQEDPFHKRFSDDTQVGTLRNLAVVLELDQCQRSVDIDLSEQQSHIPGIRFYVQSTTSKHFADRTLNLLTKKSKKRKEKNSPKYFLVDYGFAQKFVLFYGVESEKKSSEVTRGGTEDDRSIILTKNYIEVLLTNSTEKG</sequence>
<feature type="transmembrane region" description="Helical" evidence="5">
    <location>
        <begin position="72"/>
        <end position="92"/>
    </location>
</feature>
<keyword evidence="8" id="KW-1185">Reference proteome</keyword>
<name>A0A0F4YMB3_RASE3</name>
<reference evidence="7 8" key="1">
    <citation type="submission" date="2015-04" db="EMBL/GenBank/DDBJ databases">
        <authorList>
            <person name="Heijne W.H."/>
            <person name="Fedorova N.D."/>
            <person name="Nierman W.C."/>
            <person name="Vollebregt A.W."/>
            <person name="Zhao Z."/>
            <person name="Wu L."/>
            <person name="Kumar M."/>
            <person name="Stam H."/>
            <person name="van den Berg M.A."/>
            <person name="Pel H.J."/>
        </authorList>
    </citation>
    <scope>NUCLEOTIDE SEQUENCE [LARGE SCALE GENOMIC DNA]</scope>
    <source>
        <strain evidence="7 8">CBS 393.64</strain>
    </source>
</reference>